<dbReference type="STRING" id="5627.A0A1C7M687"/>
<dbReference type="OrthoDB" id="2530523at2759"/>
<proteinExistence type="predicted"/>
<feature type="region of interest" description="Disordered" evidence="1">
    <location>
        <begin position="229"/>
        <end position="263"/>
    </location>
</feature>
<keyword evidence="3" id="KW-1185">Reference proteome</keyword>
<evidence type="ECO:0000313" key="2">
    <source>
        <dbReference type="EMBL" id="OBZ71869.1"/>
    </source>
</evidence>
<protein>
    <submittedName>
        <fullName evidence="2">Uncharacterized protein</fullName>
    </submittedName>
</protein>
<gene>
    <name evidence="2" type="ORF">A0H81_08086</name>
</gene>
<dbReference type="EMBL" id="LUGG01000010">
    <property type="protein sequence ID" value="OBZ71869.1"/>
    <property type="molecule type" value="Genomic_DNA"/>
</dbReference>
<evidence type="ECO:0000256" key="1">
    <source>
        <dbReference type="SAM" id="MobiDB-lite"/>
    </source>
</evidence>
<feature type="region of interest" description="Disordered" evidence="1">
    <location>
        <begin position="1"/>
        <end position="69"/>
    </location>
</feature>
<feature type="region of interest" description="Disordered" evidence="1">
    <location>
        <begin position="159"/>
        <end position="193"/>
    </location>
</feature>
<sequence length="313" mass="33218">MQMAQAAMHARGQQQQAQRAAAQSQAGDGSPTRVSPVSQQGPMQAQSPLGSFPYSGHVSNPADPRTALSGLTPQQQQAMLANMPSQQRQLLLMQQQMMRGANVGNVPNPAGMMSTPQMLAAAQERMRLDQRMSQMGSTHHAGSSMTGMEGNQFPALRSNPGVPGIARSQRTPSDSLPSPISQQRLAGQMSEDQQRAMMMQQAQQRGMTPHMQNPGFAQGGGGSLHNAGWSHGGSQQSAQMGHAQGGFSMSSPGSGGNGGSYGALPGEPLVPPFKSNNPRMFSRLTPSDKDAFFALLDEYFASRPESSRILEMA</sequence>
<feature type="compositionally biased region" description="Low complexity" evidence="1">
    <location>
        <begin position="1"/>
        <end position="27"/>
    </location>
</feature>
<feature type="compositionally biased region" description="Polar residues" evidence="1">
    <location>
        <begin position="32"/>
        <end position="49"/>
    </location>
</feature>
<dbReference type="AlphaFoldDB" id="A0A1C7M687"/>
<evidence type="ECO:0000313" key="3">
    <source>
        <dbReference type="Proteomes" id="UP000092993"/>
    </source>
</evidence>
<organism evidence="2 3">
    <name type="scientific">Grifola frondosa</name>
    <name type="common">Maitake</name>
    <name type="synonym">Polyporus frondosus</name>
    <dbReference type="NCBI Taxonomy" id="5627"/>
    <lineage>
        <taxon>Eukaryota</taxon>
        <taxon>Fungi</taxon>
        <taxon>Dikarya</taxon>
        <taxon>Basidiomycota</taxon>
        <taxon>Agaricomycotina</taxon>
        <taxon>Agaricomycetes</taxon>
        <taxon>Polyporales</taxon>
        <taxon>Grifolaceae</taxon>
        <taxon>Grifola</taxon>
    </lineage>
</organism>
<comment type="caution">
    <text evidence="2">The sequence shown here is derived from an EMBL/GenBank/DDBJ whole genome shotgun (WGS) entry which is preliminary data.</text>
</comment>
<accession>A0A1C7M687</accession>
<name>A0A1C7M687_GRIFR</name>
<reference evidence="2 3" key="1">
    <citation type="submission" date="2016-03" db="EMBL/GenBank/DDBJ databases">
        <title>Whole genome sequencing of Grifola frondosa 9006-11.</title>
        <authorList>
            <person name="Min B."/>
            <person name="Park H."/>
            <person name="Kim J.-G."/>
            <person name="Cho H."/>
            <person name="Oh Y.-L."/>
            <person name="Kong W.-S."/>
            <person name="Choi I.-G."/>
        </authorList>
    </citation>
    <scope>NUCLEOTIDE SEQUENCE [LARGE SCALE GENOMIC DNA]</scope>
    <source>
        <strain evidence="2 3">9006-11</strain>
    </source>
</reference>
<dbReference type="OMA" id="FNDIFNW"/>
<feature type="compositionally biased region" description="Polar residues" evidence="1">
    <location>
        <begin position="168"/>
        <end position="185"/>
    </location>
</feature>
<dbReference type="Proteomes" id="UP000092993">
    <property type="component" value="Unassembled WGS sequence"/>
</dbReference>